<organism evidence="2 3">
    <name type="scientific">Streptomyces fradiae ATCC 10745 = DSM 40063</name>
    <dbReference type="NCBI Taxonomy" id="1319510"/>
    <lineage>
        <taxon>Bacteria</taxon>
        <taxon>Bacillati</taxon>
        <taxon>Actinomycetota</taxon>
        <taxon>Actinomycetes</taxon>
        <taxon>Kitasatosporales</taxon>
        <taxon>Streptomycetaceae</taxon>
        <taxon>Streptomyces</taxon>
    </lineage>
</organism>
<comment type="caution">
    <text evidence="2">The sequence shown here is derived from an EMBL/GenBank/DDBJ whole genome shotgun (WGS) entry which is preliminary data.</text>
</comment>
<reference evidence="2 3" key="2">
    <citation type="submission" date="2016-09" db="EMBL/GenBank/DDBJ databases">
        <title>Streptomyces fradiae DSM40063, a candidate organism with high potential of specific P450 cytochromes.</title>
        <authorList>
            <person name="Grumaz C."/>
            <person name="Vainshtein Y."/>
            <person name="Kirstahler P."/>
            <person name="Sohn K."/>
        </authorList>
    </citation>
    <scope>NUCLEOTIDE SEQUENCE [LARGE SCALE GENOMIC DNA]</scope>
    <source>
        <strain evidence="2 3">DSM 40063</strain>
    </source>
</reference>
<evidence type="ECO:0000313" key="3">
    <source>
        <dbReference type="Proteomes" id="UP000194318"/>
    </source>
</evidence>
<evidence type="ECO:0000313" key="4">
    <source>
        <dbReference type="Proteomes" id="UP000731519"/>
    </source>
</evidence>
<dbReference type="EMBL" id="ASYR01000016">
    <property type="protein sequence ID" value="KAF0649199.1"/>
    <property type="molecule type" value="Genomic_DNA"/>
</dbReference>
<dbReference type="AlphaFoldDB" id="A0A1Y2NWE5"/>
<keyword evidence="4" id="KW-1185">Reference proteome</keyword>
<reference evidence="1 4" key="1">
    <citation type="submission" date="2013-05" db="EMBL/GenBank/DDBJ databases">
        <title>Genome Sequence of Streptomyces fradiae.</title>
        <authorList>
            <person name="Kirby R."/>
        </authorList>
    </citation>
    <scope>NUCLEOTIDE SEQUENCE [LARGE SCALE GENOMIC DNA]</scope>
    <source>
        <strain evidence="1 4">ATCC 10745</strain>
    </source>
</reference>
<protein>
    <submittedName>
        <fullName evidence="2">Uncharacterized protein</fullName>
    </submittedName>
</protein>
<dbReference type="Proteomes" id="UP000731519">
    <property type="component" value="Unassembled WGS sequence"/>
</dbReference>
<dbReference type="RefSeq" id="WP_031129066.1">
    <property type="nucleotide sequence ID" value="NZ_ASYR01000016.1"/>
</dbReference>
<dbReference type="EMBL" id="MIFZ01000217">
    <property type="protein sequence ID" value="OSY51826.1"/>
    <property type="molecule type" value="Genomic_DNA"/>
</dbReference>
<dbReference type="GeneID" id="91403039"/>
<proteinExistence type="predicted"/>
<evidence type="ECO:0000313" key="1">
    <source>
        <dbReference type="EMBL" id="KAF0649199.1"/>
    </source>
</evidence>
<accession>A0A1Y2NWE5</accession>
<name>A0A1Y2NWE5_STRFR</name>
<dbReference type="Proteomes" id="UP000194318">
    <property type="component" value="Unassembled WGS sequence"/>
</dbReference>
<sequence length="76" mass="8526">MFRWFAWRRTAVRHRVVVNLADKAFNGILWAQRGPLLVLRDAQLLEAGRAPQPVDGEVVIERSRVEFTQVLAGGGG</sequence>
<gene>
    <name evidence="2" type="ORF">BG846_02500</name>
    <name evidence="1" type="ORF">K701_13910</name>
</gene>
<evidence type="ECO:0000313" key="2">
    <source>
        <dbReference type="EMBL" id="OSY51826.1"/>
    </source>
</evidence>